<keyword evidence="1" id="KW-0732">Signal</keyword>
<accession>A0A1W2GK93</accession>
<dbReference type="PANTHER" id="PTHR41913">
    <property type="entry name" value="DUF1684 DOMAIN-CONTAINING PROTEIN"/>
    <property type="match status" value="1"/>
</dbReference>
<evidence type="ECO:0000313" key="3">
    <source>
        <dbReference type="Proteomes" id="UP000192472"/>
    </source>
</evidence>
<dbReference type="PANTHER" id="PTHR41913:SF1">
    <property type="entry name" value="DUF1684 DOMAIN-CONTAINING PROTEIN"/>
    <property type="match status" value="1"/>
</dbReference>
<evidence type="ECO:0008006" key="4">
    <source>
        <dbReference type="Google" id="ProtNLM"/>
    </source>
</evidence>
<protein>
    <recommendedName>
        <fullName evidence="4">DUF1684 domain-containing protein</fullName>
    </recommendedName>
</protein>
<evidence type="ECO:0000313" key="2">
    <source>
        <dbReference type="EMBL" id="SMD36974.1"/>
    </source>
</evidence>
<gene>
    <name evidence="2" type="ORF">SAMN04488029_3170</name>
</gene>
<keyword evidence="3" id="KW-1185">Reference proteome</keyword>
<name>A0A1W2GK93_REIFA</name>
<dbReference type="STRING" id="692418.SAMN04488029_3170"/>
<dbReference type="Proteomes" id="UP000192472">
    <property type="component" value="Unassembled WGS sequence"/>
</dbReference>
<organism evidence="2 3">
    <name type="scientific">Reichenbachiella faecimaris</name>
    <dbReference type="NCBI Taxonomy" id="692418"/>
    <lineage>
        <taxon>Bacteria</taxon>
        <taxon>Pseudomonadati</taxon>
        <taxon>Bacteroidota</taxon>
        <taxon>Cytophagia</taxon>
        <taxon>Cytophagales</taxon>
        <taxon>Reichenbachiellaceae</taxon>
        <taxon>Reichenbachiella</taxon>
    </lineage>
</organism>
<reference evidence="2 3" key="1">
    <citation type="submission" date="2017-04" db="EMBL/GenBank/DDBJ databases">
        <authorList>
            <person name="Afonso C.L."/>
            <person name="Miller P.J."/>
            <person name="Scott M.A."/>
            <person name="Spackman E."/>
            <person name="Goraichik I."/>
            <person name="Dimitrov K.M."/>
            <person name="Suarez D.L."/>
            <person name="Swayne D.E."/>
        </authorList>
    </citation>
    <scope>NUCLEOTIDE SEQUENCE [LARGE SCALE GENOMIC DNA]</scope>
    <source>
        <strain evidence="2 3">DSM 26133</strain>
    </source>
</reference>
<sequence>MRHTPFKFLKLSFALFFCISINACQQKEPPLSEEYLKADAAFRERLSKGRDHYLKLVGLHKLVLGTNLFGDSDANNIQLSSEGLPATIGAVELAESNAVFTASDSLEVRLLKNDSLVAIWTDEFTQSSENGAMLKHQHLEWQVIKRVDEYFLRVKDQNSALAKAFKGFEAYPLQSSYVVEADYRPFAEFRTEEVNTQLGTNQQMDFAGILSFELKGQTLELSVGDGGFLIVGDMTNDETTYGGGRYVYVELPDSAEKVTIDFNRLYNPPCVYSEFTTCPLPPVQNVLPLEILAGEKYAQL</sequence>
<feature type="chain" id="PRO_5013117158" description="DUF1684 domain-containing protein" evidence="1">
    <location>
        <begin position="24"/>
        <end position="300"/>
    </location>
</feature>
<evidence type="ECO:0000256" key="1">
    <source>
        <dbReference type="SAM" id="SignalP"/>
    </source>
</evidence>
<dbReference type="Pfam" id="PF07920">
    <property type="entry name" value="DUF1684"/>
    <property type="match status" value="1"/>
</dbReference>
<dbReference type="AlphaFoldDB" id="A0A1W2GK93"/>
<dbReference type="InterPro" id="IPR012467">
    <property type="entry name" value="DUF1684"/>
</dbReference>
<dbReference type="OrthoDB" id="5493262at2"/>
<dbReference type="EMBL" id="FWYF01000003">
    <property type="protein sequence ID" value="SMD36974.1"/>
    <property type="molecule type" value="Genomic_DNA"/>
</dbReference>
<feature type="signal peptide" evidence="1">
    <location>
        <begin position="1"/>
        <end position="23"/>
    </location>
</feature>
<proteinExistence type="predicted"/>